<protein>
    <submittedName>
        <fullName evidence="1">Uncharacterized protein</fullName>
    </submittedName>
</protein>
<dbReference type="AlphaFoldDB" id="A0A498QFX2"/>
<gene>
    <name evidence="1" type="ORF">LAUMK136_04598</name>
</gene>
<name>A0A498QFX2_9MYCO</name>
<dbReference type="EMBL" id="UPHP01000122">
    <property type="protein sequence ID" value="VBA42490.1"/>
    <property type="molecule type" value="Genomic_DNA"/>
</dbReference>
<evidence type="ECO:0000313" key="2">
    <source>
        <dbReference type="Proteomes" id="UP000273307"/>
    </source>
</evidence>
<accession>A0A498QFX2</accession>
<sequence length="36" mass="3518">MSPVPAMPNAPAVAAVAGHPSRPITVAVFLLHVGAA</sequence>
<reference evidence="1 2" key="1">
    <citation type="submission" date="2018-09" db="EMBL/GenBank/DDBJ databases">
        <authorList>
            <person name="Tagini F."/>
        </authorList>
    </citation>
    <scope>NUCLEOTIDE SEQUENCE [LARGE SCALE GENOMIC DNA]</scope>
    <source>
        <strain evidence="1 2">MK136</strain>
    </source>
</reference>
<proteinExistence type="predicted"/>
<keyword evidence="2" id="KW-1185">Reference proteome</keyword>
<evidence type="ECO:0000313" key="1">
    <source>
        <dbReference type="EMBL" id="VBA42490.1"/>
    </source>
</evidence>
<organism evidence="1 2">
    <name type="scientific">Mycobacterium attenuatum</name>
    <dbReference type="NCBI Taxonomy" id="2341086"/>
    <lineage>
        <taxon>Bacteria</taxon>
        <taxon>Bacillati</taxon>
        <taxon>Actinomycetota</taxon>
        <taxon>Actinomycetes</taxon>
        <taxon>Mycobacteriales</taxon>
        <taxon>Mycobacteriaceae</taxon>
        <taxon>Mycobacterium</taxon>
    </lineage>
</organism>
<dbReference type="Proteomes" id="UP000273307">
    <property type="component" value="Unassembled WGS sequence"/>
</dbReference>